<sequence>MEVYKREEGYVAGNKREKLDMYLTYAPCGTGGRSPRVCATRLIDFAENNNFDLNIKAARPYYENERQLGALMAYPYCTVEAFRKKDYIDLAEYLGRPLSVDWERIPDLEERDEWTRNALRKVQRGEYDLLNR</sequence>
<comment type="caution">
    <text evidence="1">The sequence shown here is derived from an EMBL/GenBank/DDBJ whole genome shotgun (WGS) entry which is preliminary data.</text>
</comment>
<accession>A0A7J7JZ87</accession>
<dbReference type="EMBL" id="VXIV02001643">
    <property type="protein sequence ID" value="KAF6031024.1"/>
    <property type="molecule type" value="Genomic_DNA"/>
</dbReference>
<dbReference type="Proteomes" id="UP000593567">
    <property type="component" value="Unassembled WGS sequence"/>
</dbReference>
<evidence type="ECO:0000313" key="1">
    <source>
        <dbReference type="EMBL" id="KAF6031024.1"/>
    </source>
</evidence>
<dbReference type="Pfam" id="PF18778">
    <property type="entry name" value="NAD1"/>
    <property type="match status" value="1"/>
</dbReference>
<dbReference type="Gene3D" id="3.40.140.10">
    <property type="entry name" value="Cytidine Deaminase, domain 2"/>
    <property type="match status" value="1"/>
</dbReference>
<protein>
    <submittedName>
        <fullName evidence="1">Uncharacterized protein</fullName>
    </submittedName>
</protein>
<name>A0A7J7JZ87_BUGNE</name>
<gene>
    <name evidence="1" type="ORF">EB796_010653</name>
</gene>
<keyword evidence="2" id="KW-1185">Reference proteome</keyword>
<evidence type="ECO:0000313" key="2">
    <source>
        <dbReference type="Proteomes" id="UP000593567"/>
    </source>
</evidence>
<dbReference type="AlphaFoldDB" id="A0A7J7JZ87"/>
<proteinExistence type="predicted"/>
<reference evidence="1" key="1">
    <citation type="submission" date="2020-06" db="EMBL/GenBank/DDBJ databases">
        <title>Draft genome of Bugula neritina, a colonial animal packing powerful symbionts and potential medicines.</title>
        <authorList>
            <person name="Rayko M."/>
        </authorList>
    </citation>
    <scope>NUCLEOTIDE SEQUENCE [LARGE SCALE GENOMIC DNA]</scope>
    <source>
        <strain evidence="1">Kwan_BN1</strain>
    </source>
</reference>
<organism evidence="1 2">
    <name type="scientific">Bugula neritina</name>
    <name type="common">Brown bryozoan</name>
    <name type="synonym">Sertularia neritina</name>
    <dbReference type="NCBI Taxonomy" id="10212"/>
    <lineage>
        <taxon>Eukaryota</taxon>
        <taxon>Metazoa</taxon>
        <taxon>Spiralia</taxon>
        <taxon>Lophotrochozoa</taxon>
        <taxon>Bryozoa</taxon>
        <taxon>Gymnolaemata</taxon>
        <taxon>Cheilostomatida</taxon>
        <taxon>Flustrina</taxon>
        <taxon>Buguloidea</taxon>
        <taxon>Bugulidae</taxon>
        <taxon>Bugula</taxon>
    </lineage>
</organism>